<dbReference type="AlphaFoldDB" id="A0ABD3VWV3"/>
<sequence length="605" mass="69139">MLSSSKKRKIADEKRLFQEKWENLYFVTQKGEKLSCMICLQCISVPKEYNVRRHYETLHREQYAGLSGKLREEKVHHLKASFTKQRNFFARINTASEDSVKASFVVSEMIAKASRPFTEGQFVKECMLKACEIICPEKKKLFEGRSLSANTVASRITESATNVQQQLIAAAKDFVAYSIALDESTGVTDTAYCAVFIRGVDENLNVVEELLDLLPMKGTTTGRDVFQELEACIERCGLPWDKLVSVATDGAPAMRSEKVGIVGLMVEKRNQLSLAGPFAAIHCILHQEALCGESLQMKDVMDVVVKTVNFIRARGLNHRQFVSFLADLETEYGELLYHTEVRWLSRGKVLQRFFGLRQEIALFMAMKDRDVPQLSDPMFLSDLVFLTDMTQHLNALNSQLQGSKQLITVMFDRIKSFRCKLTLWANQLADGNLAHFSFLQSITVEPERLKDYVDILSRLLEDFEHRFKQFTALERQFILFSTPFAVDVNNVPEEVQMELLDLQCDTVLKQKYADVGVPDFYQFLPREKFSNLFCAAARILAMFGSTYVCEQFFSRMKINKTALRSRLTDEHLRATLRLATTREFRPNVDGLVSAKRSQLSGQKHE</sequence>
<reference evidence="2 3" key="1">
    <citation type="submission" date="2024-11" db="EMBL/GenBank/DDBJ databases">
        <title>Chromosome-level genome assembly of the freshwater bivalve Anodonta woodiana.</title>
        <authorList>
            <person name="Chen X."/>
        </authorList>
    </citation>
    <scope>NUCLEOTIDE SEQUENCE [LARGE SCALE GENOMIC DNA]</scope>
    <source>
        <strain evidence="2">MN2024</strain>
        <tissue evidence="2">Gills</tissue>
    </source>
</reference>
<dbReference type="InterPro" id="IPR012337">
    <property type="entry name" value="RNaseH-like_sf"/>
</dbReference>
<dbReference type="EMBL" id="JBJQND010000010">
    <property type="protein sequence ID" value="KAL3864865.1"/>
    <property type="molecule type" value="Genomic_DNA"/>
</dbReference>
<keyword evidence="3" id="KW-1185">Reference proteome</keyword>
<gene>
    <name evidence="2" type="ORF">ACJMK2_006515</name>
</gene>
<protein>
    <recommendedName>
        <fullName evidence="1">SPIN-DOC-like zinc-finger domain-containing protein</fullName>
    </recommendedName>
</protein>
<dbReference type="PANTHER" id="PTHR45913">
    <property type="entry name" value="EPM2A-INTERACTING PROTEIN 1"/>
    <property type="match status" value="1"/>
</dbReference>
<dbReference type="PANTHER" id="PTHR45913:SF5">
    <property type="entry name" value="GENERAL TRANSCRIPTION FACTOR II-I REPEAT DOMAIN-CONTAINING PROTEIN 2A-LIKE PROTEIN"/>
    <property type="match status" value="1"/>
</dbReference>
<name>A0ABD3VWV3_SINWO</name>
<evidence type="ECO:0000313" key="2">
    <source>
        <dbReference type="EMBL" id="KAL3864865.1"/>
    </source>
</evidence>
<evidence type="ECO:0000313" key="3">
    <source>
        <dbReference type="Proteomes" id="UP001634394"/>
    </source>
</evidence>
<dbReference type="Proteomes" id="UP001634394">
    <property type="component" value="Unassembled WGS sequence"/>
</dbReference>
<proteinExistence type="predicted"/>
<dbReference type="Pfam" id="PF18658">
    <property type="entry name" value="zf-C2H2_12"/>
    <property type="match status" value="1"/>
</dbReference>
<dbReference type="SUPFAM" id="SSF53098">
    <property type="entry name" value="Ribonuclease H-like"/>
    <property type="match status" value="1"/>
</dbReference>
<accession>A0ABD3VWV3</accession>
<dbReference type="InterPro" id="IPR040647">
    <property type="entry name" value="SPIN-DOC_Znf-C2H2"/>
</dbReference>
<feature type="domain" description="SPIN-DOC-like zinc-finger" evidence="1">
    <location>
        <begin position="18"/>
        <end position="72"/>
    </location>
</feature>
<organism evidence="2 3">
    <name type="scientific">Sinanodonta woodiana</name>
    <name type="common">Chinese pond mussel</name>
    <name type="synonym">Anodonta woodiana</name>
    <dbReference type="NCBI Taxonomy" id="1069815"/>
    <lineage>
        <taxon>Eukaryota</taxon>
        <taxon>Metazoa</taxon>
        <taxon>Spiralia</taxon>
        <taxon>Lophotrochozoa</taxon>
        <taxon>Mollusca</taxon>
        <taxon>Bivalvia</taxon>
        <taxon>Autobranchia</taxon>
        <taxon>Heteroconchia</taxon>
        <taxon>Palaeoheterodonta</taxon>
        <taxon>Unionida</taxon>
        <taxon>Unionoidea</taxon>
        <taxon>Unionidae</taxon>
        <taxon>Unioninae</taxon>
        <taxon>Sinanodonta</taxon>
    </lineage>
</organism>
<comment type="caution">
    <text evidence="2">The sequence shown here is derived from an EMBL/GenBank/DDBJ whole genome shotgun (WGS) entry which is preliminary data.</text>
</comment>
<evidence type="ECO:0000259" key="1">
    <source>
        <dbReference type="Pfam" id="PF18658"/>
    </source>
</evidence>